<comment type="caution">
    <text evidence="1">The sequence shown here is derived from an EMBL/GenBank/DDBJ whole genome shotgun (WGS) entry which is preliminary data.</text>
</comment>
<dbReference type="InterPro" id="IPR043519">
    <property type="entry name" value="NT_sf"/>
</dbReference>
<evidence type="ECO:0000313" key="2">
    <source>
        <dbReference type="Proteomes" id="UP001388673"/>
    </source>
</evidence>
<dbReference type="Gene3D" id="3.30.460.10">
    <property type="entry name" value="Beta Polymerase, domain 2"/>
    <property type="match status" value="1"/>
</dbReference>
<accession>A0AAW0YHW1</accession>
<organism evidence="1 2">
    <name type="scientific">Kwoniella newhampshirensis</name>
    <dbReference type="NCBI Taxonomy" id="1651941"/>
    <lineage>
        <taxon>Eukaryota</taxon>
        <taxon>Fungi</taxon>
        <taxon>Dikarya</taxon>
        <taxon>Basidiomycota</taxon>
        <taxon>Agaricomycotina</taxon>
        <taxon>Tremellomycetes</taxon>
        <taxon>Tremellales</taxon>
        <taxon>Cryptococcaceae</taxon>
        <taxon>Kwoniella</taxon>
    </lineage>
</organism>
<name>A0AAW0YHW1_9TREE</name>
<dbReference type="AlphaFoldDB" id="A0AAW0YHW1"/>
<dbReference type="Pfam" id="PF04229">
    <property type="entry name" value="GrpB"/>
    <property type="match status" value="1"/>
</dbReference>
<protein>
    <recommendedName>
        <fullName evidence="3">GrpB family protein</fullName>
    </recommendedName>
</protein>
<dbReference type="KEGG" id="kne:92182842"/>
<sequence>MLDVKVTEYDPSWSVTFQQLKAELASILEKVPLIEIKHVGSTAIPGLAAKPMIDIDIIIEPRYIFKALGVLSYAGYTYNPEPWYPDRASFRWKGHQHDQGASKPTEDGQPRRMVYLLTPDSNVLHNHLKLQRVLLQDSELREAYGSVKLELSKSSHADISAYGRAKSGVIERIYAKAESMGDNGEYRP</sequence>
<dbReference type="GeneID" id="92182842"/>
<evidence type="ECO:0000313" key="1">
    <source>
        <dbReference type="EMBL" id="KAK8847725.1"/>
    </source>
</evidence>
<gene>
    <name evidence="1" type="ORF">IAR55_005584</name>
</gene>
<evidence type="ECO:0008006" key="3">
    <source>
        <dbReference type="Google" id="ProtNLM"/>
    </source>
</evidence>
<dbReference type="EMBL" id="JBCAWK010000010">
    <property type="protein sequence ID" value="KAK8847725.1"/>
    <property type="molecule type" value="Genomic_DNA"/>
</dbReference>
<dbReference type="PANTHER" id="PTHR34822:SF1">
    <property type="entry name" value="GRPB FAMILY PROTEIN"/>
    <property type="match status" value="1"/>
</dbReference>
<dbReference type="PANTHER" id="PTHR34822">
    <property type="entry name" value="GRPB DOMAIN PROTEIN (AFU_ORTHOLOGUE AFUA_1G01530)"/>
    <property type="match status" value="1"/>
</dbReference>
<dbReference type="Proteomes" id="UP001388673">
    <property type="component" value="Unassembled WGS sequence"/>
</dbReference>
<proteinExistence type="predicted"/>
<dbReference type="RefSeq" id="XP_066801243.1">
    <property type="nucleotide sequence ID" value="XM_066948675.1"/>
</dbReference>
<dbReference type="InterPro" id="IPR007344">
    <property type="entry name" value="GrpB/CoaE"/>
</dbReference>
<dbReference type="SUPFAM" id="SSF81301">
    <property type="entry name" value="Nucleotidyltransferase"/>
    <property type="match status" value="1"/>
</dbReference>
<reference evidence="1 2" key="1">
    <citation type="journal article" date="2024" name="bioRxiv">
        <title>Comparative genomics of Cryptococcus and Kwoniella reveals pathogenesis evolution and contrasting karyotype dynamics via intercentromeric recombination or chromosome fusion.</title>
        <authorList>
            <person name="Coelho M.A."/>
            <person name="David-Palma M."/>
            <person name="Shea T."/>
            <person name="Bowers K."/>
            <person name="McGinley-Smith S."/>
            <person name="Mohammad A.W."/>
            <person name="Gnirke A."/>
            <person name="Yurkov A.M."/>
            <person name="Nowrousian M."/>
            <person name="Sun S."/>
            <person name="Cuomo C.A."/>
            <person name="Heitman J."/>
        </authorList>
    </citation>
    <scope>NUCLEOTIDE SEQUENCE [LARGE SCALE GENOMIC DNA]</scope>
    <source>
        <strain evidence="1 2">CBS 13917</strain>
    </source>
</reference>
<keyword evidence="2" id="KW-1185">Reference proteome</keyword>